<reference evidence="2 3" key="2">
    <citation type="submission" date="2024-10" db="EMBL/GenBank/DDBJ databases">
        <authorList>
            <person name="Ryan C."/>
        </authorList>
    </citation>
    <scope>NUCLEOTIDE SEQUENCE [LARGE SCALE GENOMIC DNA]</scope>
</reference>
<accession>A0ABC9EE60</accession>
<dbReference type="Proteomes" id="UP001497457">
    <property type="component" value="Chromosome 3rd"/>
</dbReference>
<evidence type="ECO:0000313" key="1">
    <source>
        <dbReference type="EMBL" id="CAL5019282.1"/>
    </source>
</evidence>
<sequence length="172" mass="19644">MAVAGDDLELRRSARLIRIKELSACASEPDLILMLKREIKALVDHRRDERALEDRVAGKKVRPVEEEAEPAGTRKKRKKVVKTKVPQGLIDIMILNPHNPWNGYPEEQLGKCPKKFREFYAKEKALADKVLEYEQALIKQFRTKGYAEDYTEVTDNDDENLVRAGSAPSVRA</sequence>
<evidence type="ECO:0000313" key="2">
    <source>
        <dbReference type="EMBL" id="CAL5055587.1"/>
    </source>
</evidence>
<evidence type="ECO:0000313" key="3">
    <source>
        <dbReference type="Proteomes" id="UP001497457"/>
    </source>
</evidence>
<name>A0ABC9EE60_9POAL</name>
<dbReference type="EMBL" id="OZ075113">
    <property type="protein sequence ID" value="CAL5019282.1"/>
    <property type="molecule type" value="Genomic_DNA"/>
</dbReference>
<dbReference type="AlphaFoldDB" id="A0ABC9EE60"/>
<gene>
    <name evidence="1" type="ORF">URODEC1_LOCUS74656</name>
    <name evidence="2" type="ORF">URODEC1_LOCUS94509</name>
</gene>
<organism evidence="2 3">
    <name type="scientific">Urochloa decumbens</name>
    <dbReference type="NCBI Taxonomy" id="240449"/>
    <lineage>
        <taxon>Eukaryota</taxon>
        <taxon>Viridiplantae</taxon>
        <taxon>Streptophyta</taxon>
        <taxon>Embryophyta</taxon>
        <taxon>Tracheophyta</taxon>
        <taxon>Spermatophyta</taxon>
        <taxon>Magnoliopsida</taxon>
        <taxon>Liliopsida</taxon>
        <taxon>Poales</taxon>
        <taxon>Poaceae</taxon>
        <taxon>PACMAD clade</taxon>
        <taxon>Panicoideae</taxon>
        <taxon>Panicodae</taxon>
        <taxon>Paniceae</taxon>
        <taxon>Melinidinae</taxon>
        <taxon>Urochloa</taxon>
    </lineage>
</organism>
<proteinExistence type="predicted"/>
<keyword evidence="3" id="KW-1185">Reference proteome</keyword>
<dbReference type="Proteomes" id="UP001497457">
    <property type="component" value="Chromosome 4rd"/>
</dbReference>
<dbReference type="EMBL" id="OZ075114">
    <property type="protein sequence ID" value="CAL5055587.1"/>
    <property type="molecule type" value="Genomic_DNA"/>
</dbReference>
<protein>
    <submittedName>
        <fullName evidence="2">Uncharacterized protein</fullName>
    </submittedName>
</protein>
<reference evidence="3" key="1">
    <citation type="submission" date="2024-06" db="EMBL/GenBank/DDBJ databases">
        <authorList>
            <person name="Ryan C."/>
        </authorList>
    </citation>
    <scope>NUCLEOTIDE SEQUENCE [LARGE SCALE GENOMIC DNA]</scope>
</reference>